<gene>
    <name evidence="2" type="ORF">A3L09_03795</name>
</gene>
<evidence type="ECO:0000313" key="2">
    <source>
        <dbReference type="EMBL" id="ASJ02437.1"/>
    </source>
</evidence>
<name>A0A2Z2M838_THEPR</name>
<dbReference type="GO" id="GO:0005615">
    <property type="term" value="C:extracellular space"/>
    <property type="evidence" value="ECO:0007669"/>
    <property type="project" value="TreeGrafter"/>
</dbReference>
<dbReference type="InterPro" id="IPR000945">
    <property type="entry name" value="DBH-like"/>
</dbReference>
<dbReference type="CDD" id="cd09631">
    <property type="entry name" value="DOMON_DOH"/>
    <property type="match status" value="1"/>
</dbReference>
<keyword evidence="3" id="KW-1185">Reference proteome</keyword>
<protein>
    <recommendedName>
        <fullName evidence="1">DOMON domain-containing protein</fullName>
    </recommendedName>
</protein>
<dbReference type="Gene3D" id="2.60.40.1210">
    <property type="entry name" value="Cellobiose dehydrogenase, cytochrome domain"/>
    <property type="match status" value="1"/>
</dbReference>
<dbReference type="GO" id="GO:0004500">
    <property type="term" value="F:dopamine beta-monooxygenase activity"/>
    <property type="evidence" value="ECO:0007669"/>
    <property type="project" value="InterPro"/>
</dbReference>
<dbReference type="GO" id="GO:0030667">
    <property type="term" value="C:secretory granule membrane"/>
    <property type="evidence" value="ECO:0007669"/>
    <property type="project" value="TreeGrafter"/>
</dbReference>
<dbReference type="GO" id="GO:0006589">
    <property type="term" value="P:octopamine biosynthetic process"/>
    <property type="evidence" value="ECO:0007669"/>
    <property type="project" value="TreeGrafter"/>
</dbReference>
<dbReference type="Proteomes" id="UP000250179">
    <property type="component" value="Chromosome"/>
</dbReference>
<accession>A0A2Z2M838</accession>
<dbReference type="EMBL" id="CP014862">
    <property type="protein sequence ID" value="ASJ02437.1"/>
    <property type="molecule type" value="Genomic_DNA"/>
</dbReference>
<dbReference type="SUPFAM" id="SSF49344">
    <property type="entry name" value="CBD9-like"/>
    <property type="match status" value="1"/>
</dbReference>
<reference evidence="2 3" key="1">
    <citation type="submission" date="2016-03" db="EMBL/GenBank/DDBJ databases">
        <title>Complete genome sequence of Thermococcus profundus strain DT5432.</title>
        <authorList>
            <person name="Oger P.M."/>
        </authorList>
    </citation>
    <scope>NUCLEOTIDE SEQUENCE [LARGE SCALE GENOMIC DNA]</scope>
    <source>
        <strain evidence="2 3">DT 5432</strain>
    </source>
</reference>
<organism evidence="2 3">
    <name type="scientific">Thermococcus profundus</name>
    <dbReference type="NCBI Taxonomy" id="49899"/>
    <lineage>
        <taxon>Archaea</taxon>
        <taxon>Methanobacteriati</taxon>
        <taxon>Methanobacteriota</taxon>
        <taxon>Thermococci</taxon>
        <taxon>Thermococcales</taxon>
        <taxon>Thermococcaceae</taxon>
        <taxon>Thermococcus</taxon>
    </lineage>
</organism>
<feature type="domain" description="DOMON" evidence="1">
    <location>
        <begin position="4"/>
        <end position="126"/>
    </location>
</feature>
<dbReference type="GO" id="GO:0005507">
    <property type="term" value="F:copper ion binding"/>
    <property type="evidence" value="ECO:0007669"/>
    <property type="project" value="TreeGrafter"/>
</dbReference>
<evidence type="ECO:0000313" key="3">
    <source>
        <dbReference type="Proteomes" id="UP000250179"/>
    </source>
</evidence>
<dbReference type="GO" id="GO:0042421">
    <property type="term" value="P:norepinephrine biosynthetic process"/>
    <property type="evidence" value="ECO:0007669"/>
    <property type="project" value="TreeGrafter"/>
</dbReference>
<dbReference type="PROSITE" id="PS50836">
    <property type="entry name" value="DOMON"/>
    <property type="match status" value="1"/>
</dbReference>
<proteinExistence type="predicted"/>
<dbReference type="Pfam" id="PF03351">
    <property type="entry name" value="DOMON"/>
    <property type="match status" value="1"/>
</dbReference>
<evidence type="ECO:0000259" key="1">
    <source>
        <dbReference type="PROSITE" id="PS50836"/>
    </source>
</evidence>
<dbReference type="InterPro" id="IPR045266">
    <property type="entry name" value="DOH_DOMON"/>
</dbReference>
<dbReference type="GO" id="GO:0042420">
    <property type="term" value="P:dopamine catabolic process"/>
    <property type="evidence" value="ECO:0007669"/>
    <property type="project" value="TreeGrafter"/>
</dbReference>
<dbReference type="SMART" id="SM00664">
    <property type="entry name" value="DoH"/>
    <property type="match status" value="1"/>
</dbReference>
<dbReference type="InterPro" id="IPR005018">
    <property type="entry name" value="DOMON_domain"/>
</dbReference>
<dbReference type="KEGG" id="tprf:A3L09_03795"/>
<sequence>MRKNSDGMSIYLRAENDTLYVAISSETRGWVAIGFGGGPGMKNTDIVIAYVLPNGTVEIRDSYSTGFSGPHNPDTFLGGRDDIASYGGRENENGTVVEFSRPLKTGDEYDYPVPIGRPFRVIWAYGPTDDFQSMHIKAGHVYVTLEGEG</sequence>
<dbReference type="PANTHER" id="PTHR10157:SF23">
    <property type="entry name" value="MOXD1 HOMOLOG 1"/>
    <property type="match status" value="1"/>
</dbReference>
<dbReference type="PANTHER" id="PTHR10157">
    <property type="entry name" value="DOPAMINE BETA HYDROXYLASE RELATED"/>
    <property type="match status" value="1"/>
</dbReference>
<dbReference type="AlphaFoldDB" id="A0A2Z2M838"/>